<sequence length="245" mass="27368">MRSKKWMLGTAVFLLCLCLAGCERKAPAVGVRPTPAPTATATPGPTVKPSPTPKPTPAPEESRQVYEMDIKPLPSDSPFRRTFMAPDQEDDRTIRDLPYCPVSEYPDGDLLPLIKEVSSPDYAGPLVRFIGDFSLGGEIWENLDPDFTGEYPISIERAKRIAKAAFLDIYAAEELTYVQLGIENFYLLSVGRHVYYGFRSFEIHEDHTAHVYNALVSVEDGEVWLTGSIMPEMEMIEVPQPVLED</sequence>
<name>A0A923L1A7_9FIRM</name>
<dbReference type="RefSeq" id="WP_186888297.1">
    <property type="nucleotide sequence ID" value="NZ_JACONZ010000003.1"/>
</dbReference>
<feature type="chain" id="PRO_5038535879" description="Lipoprotein" evidence="2">
    <location>
        <begin position="29"/>
        <end position="245"/>
    </location>
</feature>
<feature type="compositionally biased region" description="Pro residues" evidence="1">
    <location>
        <begin position="46"/>
        <end position="58"/>
    </location>
</feature>
<keyword evidence="4" id="KW-1185">Reference proteome</keyword>
<comment type="caution">
    <text evidence="3">The sequence shown here is derived from an EMBL/GenBank/DDBJ whole genome shotgun (WGS) entry which is preliminary data.</text>
</comment>
<proteinExistence type="predicted"/>
<dbReference type="Proteomes" id="UP000659630">
    <property type="component" value="Unassembled WGS sequence"/>
</dbReference>
<feature type="compositionally biased region" description="Low complexity" evidence="1">
    <location>
        <begin position="28"/>
        <end position="45"/>
    </location>
</feature>
<evidence type="ECO:0000313" key="3">
    <source>
        <dbReference type="EMBL" id="MBC5581945.1"/>
    </source>
</evidence>
<accession>A0A923L1A7</accession>
<protein>
    <recommendedName>
        <fullName evidence="5">Lipoprotein</fullName>
    </recommendedName>
</protein>
<feature type="signal peptide" evidence="2">
    <location>
        <begin position="1"/>
        <end position="28"/>
    </location>
</feature>
<reference evidence="3" key="1">
    <citation type="submission" date="2020-08" db="EMBL/GenBank/DDBJ databases">
        <title>Genome public.</title>
        <authorList>
            <person name="Liu C."/>
            <person name="Sun Q."/>
        </authorList>
    </citation>
    <scope>NUCLEOTIDE SEQUENCE</scope>
    <source>
        <strain evidence="3">BX8</strain>
    </source>
</reference>
<feature type="region of interest" description="Disordered" evidence="1">
    <location>
        <begin position="28"/>
        <end position="62"/>
    </location>
</feature>
<dbReference type="AlphaFoldDB" id="A0A923L1A7"/>
<organism evidence="3 4">
    <name type="scientific">Anaerofilum hominis</name>
    <dbReference type="NCBI Taxonomy" id="2763016"/>
    <lineage>
        <taxon>Bacteria</taxon>
        <taxon>Bacillati</taxon>
        <taxon>Bacillota</taxon>
        <taxon>Clostridia</taxon>
        <taxon>Eubacteriales</taxon>
        <taxon>Oscillospiraceae</taxon>
        <taxon>Anaerofilum</taxon>
    </lineage>
</organism>
<evidence type="ECO:0000256" key="1">
    <source>
        <dbReference type="SAM" id="MobiDB-lite"/>
    </source>
</evidence>
<evidence type="ECO:0000256" key="2">
    <source>
        <dbReference type="SAM" id="SignalP"/>
    </source>
</evidence>
<gene>
    <name evidence="3" type="ORF">H8S23_10525</name>
</gene>
<evidence type="ECO:0008006" key="5">
    <source>
        <dbReference type="Google" id="ProtNLM"/>
    </source>
</evidence>
<evidence type="ECO:0000313" key="4">
    <source>
        <dbReference type="Proteomes" id="UP000659630"/>
    </source>
</evidence>
<keyword evidence="2" id="KW-0732">Signal</keyword>
<dbReference type="EMBL" id="JACONZ010000003">
    <property type="protein sequence ID" value="MBC5581945.1"/>
    <property type="molecule type" value="Genomic_DNA"/>
</dbReference>